<dbReference type="GO" id="GO:0003755">
    <property type="term" value="F:peptidyl-prolyl cis-trans isomerase activity"/>
    <property type="evidence" value="ECO:0007669"/>
    <property type="project" value="UniProtKB-KW"/>
</dbReference>
<protein>
    <submittedName>
        <fullName evidence="5">SurA domain-containing protein</fullName>
    </submittedName>
</protein>
<dbReference type="AlphaFoldDB" id="A0A2Z6AWP4"/>
<dbReference type="Proteomes" id="UP000269883">
    <property type="component" value="Chromosome"/>
</dbReference>
<sequence length="312" mass="34889">MLSIIRIAILVVALTSVQPAVAGDVVDRIVGMVNGEIITLFDLNERMKPVFEKFQGREVTDKEKAAIVNIRKNLLEQMVQDILIKQQIAKLGVTVTDSEILNEMESVQSRNKMSKEDFEAQLRLEGMTVEQYKKKLGDDILKHRLIGAMVKRKVVVSDEEVKSYFDEHRSQYAKDKRVELAVILVPTKDGADKLHAAITKGEMTFAEAAAKYSQGPGTDQGGNLGTLEWGSIASDWRDALEGVQPGGLSKSFEFRQMGAILQLVSVAGGEALEFDAVVEAEIRQKLYQQQLEERFNSYMERLRSEAVVEIKL</sequence>
<feature type="domain" description="PpiC" evidence="4">
    <location>
        <begin position="175"/>
        <end position="265"/>
    </location>
</feature>
<dbReference type="Gene3D" id="1.10.4030.10">
    <property type="entry name" value="Porin chaperone SurA, peptide-binding domain"/>
    <property type="match status" value="1"/>
</dbReference>
<dbReference type="EMBL" id="AP017378">
    <property type="protein sequence ID" value="BBD07618.1"/>
    <property type="molecule type" value="Genomic_DNA"/>
</dbReference>
<dbReference type="Pfam" id="PF13624">
    <property type="entry name" value="SurA_N_3"/>
    <property type="match status" value="1"/>
</dbReference>
<dbReference type="InterPro" id="IPR046357">
    <property type="entry name" value="PPIase_dom_sf"/>
</dbReference>
<dbReference type="KEGG" id="dfl:DFE_0892"/>
<reference evidence="5 6" key="1">
    <citation type="journal article" date="2018" name="Sci. Adv.">
        <title>Multi-heme cytochromes provide a pathway for survival in energy-limited environments.</title>
        <authorList>
            <person name="Deng X."/>
            <person name="Dohmae N."/>
            <person name="Nealson K.H."/>
            <person name="Hashimoto K."/>
            <person name="Okamoto A."/>
        </authorList>
    </citation>
    <scope>NUCLEOTIDE SEQUENCE [LARGE SCALE GENOMIC DNA]</scope>
    <source>
        <strain evidence="5 6">IS5</strain>
    </source>
</reference>
<dbReference type="InterPro" id="IPR027304">
    <property type="entry name" value="Trigger_fact/SurA_dom_sf"/>
</dbReference>
<gene>
    <name evidence="5" type="ORF">DFE_0892</name>
</gene>
<dbReference type="Gene3D" id="3.10.50.40">
    <property type="match status" value="1"/>
</dbReference>
<evidence type="ECO:0000256" key="2">
    <source>
        <dbReference type="PROSITE-ProRule" id="PRU00278"/>
    </source>
</evidence>
<evidence type="ECO:0000256" key="1">
    <source>
        <dbReference type="ARBA" id="ARBA00022729"/>
    </source>
</evidence>
<accession>A0A2Z6AWP4</accession>
<dbReference type="PANTHER" id="PTHR47637:SF1">
    <property type="entry name" value="CHAPERONE SURA"/>
    <property type="match status" value="1"/>
</dbReference>
<keyword evidence="1 3" id="KW-0732">Signal</keyword>
<evidence type="ECO:0000256" key="3">
    <source>
        <dbReference type="SAM" id="SignalP"/>
    </source>
</evidence>
<dbReference type="InterPro" id="IPR000297">
    <property type="entry name" value="PPIase_PpiC"/>
</dbReference>
<dbReference type="PROSITE" id="PS50198">
    <property type="entry name" value="PPIC_PPIASE_2"/>
    <property type="match status" value="1"/>
</dbReference>
<keyword evidence="2" id="KW-0697">Rotamase</keyword>
<feature type="chain" id="PRO_5016348386" evidence="3">
    <location>
        <begin position="23"/>
        <end position="312"/>
    </location>
</feature>
<keyword evidence="6" id="KW-1185">Reference proteome</keyword>
<dbReference type="InterPro" id="IPR050280">
    <property type="entry name" value="OMP_Chaperone_SurA"/>
</dbReference>
<keyword evidence="2" id="KW-0413">Isomerase</keyword>
<dbReference type="RefSeq" id="WP_172961633.1">
    <property type="nucleotide sequence ID" value="NZ_AP017378.1"/>
</dbReference>
<dbReference type="Pfam" id="PF13145">
    <property type="entry name" value="Rotamase_2"/>
    <property type="match status" value="1"/>
</dbReference>
<organism evidence="5 6">
    <name type="scientific">Desulfovibrio ferrophilus</name>
    <dbReference type="NCBI Taxonomy" id="241368"/>
    <lineage>
        <taxon>Bacteria</taxon>
        <taxon>Pseudomonadati</taxon>
        <taxon>Thermodesulfobacteriota</taxon>
        <taxon>Desulfovibrionia</taxon>
        <taxon>Desulfovibrionales</taxon>
        <taxon>Desulfovibrionaceae</taxon>
        <taxon>Desulfovibrio</taxon>
    </lineage>
</organism>
<feature type="signal peptide" evidence="3">
    <location>
        <begin position="1"/>
        <end position="22"/>
    </location>
</feature>
<dbReference type="SUPFAM" id="SSF109998">
    <property type="entry name" value="Triger factor/SurA peptide-binding domain-like"/>
    <property type="match status" value="1"/>
</dbReference>
<dbReference type="SUPFAM" id="SSF54534">
    <property type="entry name" value="FKBP-like"/>
    <property type="match status" value="1"/>
</dbReference>
<dbReference type="PANTHER" id="PTHR47637">
    <property type="entry name" value="CHAPERONE SURA"/>
    <property type="match status" value="1"/>
</dbReference>
<name>A0A2Z6AWP4_9BACT</name>
<evidence type="ECO:0000313" key="5">
    <source>
        <dbReference type="EMBL" id="BBD07618.1"/>
    </source>
</evidence>
<evidence type="ECO:0000259" key="4">
    <source>
        <dbReference type="PROSITE" id="PS50198"/>
    </source>
</evidence>
<proteinExistence type="predicted"/>
<evidence type="ECO:0000313" key="6">
    <source>
        <dbReference type="Proteomes" id="UP000269883"/>
    </source>
</evidence>